<dbReference type="GO" id="GO:0016301">
    <property type="term" value="F:kinase activity"/>
    <property type="evidence" value="ECO:0007669"/>
    <property type="project" value="UniProtKB-KW"/>
</dbReference>
<evidence type="ECO:0000256" key="7">
    <source>
        <dbReference type="ARBA" id="ARBA00022741"/>
    </source>
</evidence>
<name>A0ABS3JSH7_9BACT</name>
<dbReference type="Gene3D" id="1.10.287.3610">
    <property type="match status" value="1"/>
</dbReference>
<dbReference type="RefSeq" id="WP_207332291.1">
    <property type="nucleotide sequence ID" value="NZ_JAFMYW010000011.1"/>
</dbReference>
<keyword evidence="3" id="KW-1003">Cell membrane</keyword>
<dbReference type="PANTHER" id="PTHR34299">
    <property type="entry name" value="DIACYLGLYCEROL KINASE"/>
    <property type="match status" value="1"/>
</dbReference>
<keyword evidence="13" id="KW-0594">Phospholipid biosynthesis</keyword>
<feature type="transmembrane region" description="Helical" evidence="15">
    <location>
        <begin position="93"/>
        <end position="114"/>
    </location>
</feature>
<keyword evidence="8 16" id="KW-0418">Kinase</keyword>
<feature type="transmembrane region" description="Helical" evidence="15">
    <location>
        <begin position="30"/>
        <end position="47"/>
    </location>
</feature>
<keyword evidence="7" id="KW-0547">Nucleotide-binding</keyword>
<sequence>MINIPKFLRSFQFAARGIVDLFRFENNAKIHLLAAILVIGAGFWLHLSTTEWVLIITQIGLVMATESVNTALEKLADRVTTQHDPLIGAAKDLSSGAVLIVAVVALLVGLLIFAPKLLALISL</sequence>
<evidence type="ECO:0000256" key="13">
    <source>
        <dbReference type="ARBA" id="ARBA00023209"/>
    </source>
</evidence>
<comment type="caution">
    <text evidence="16">The sequence shown here is derived from an EMBL/GenBank/DDBJ whole genome shotgun (WGS) entry which is preliminary data.</text>
</comment>
<dbReference type="CDD" id="cd14265">
    <property type="entry name" value="UDPK_IM_like"/>
    <property type="match status" value="1"/>
</dbReference>
<evidence type="ECO:0000256" key="2">
    <source>
        <dbReference type="ARBA" id="ARBA00005967"/>
    </source>
</evidence>
<evidence type="ECO:0000313" key="16">
    <source>
        <dbReference type="EMBL" id="MBO0952336.1"/>
    </source>
</evidence>
<keyword evidence="11" id="KW-0443">Lipid metabolism</keyword>
<comment type="similarity">
    <text evidence="2">Belongs to the bacterial diacylglycerol kinase family.</text>
</comment>
<keyword evidence="14" id="KW-1208">Phospholipid metabolism</keyword>
<keyword evidence="6 15" id="KW-0812">Transmembrane</keyword>
<evidence type="ECO:0000313" key="17">
    <source>
        <dbReference type="Proteomes" id="UP000664628"/>
    </source>
</evidence>
<dbReference type="PANTHER" id="PTHR34299:SF1">
    <property type="entry name" value="DIACYLGLYCEROL KINASE"/>
    <property type="match status" value="1"/>
</dbReference>
<evidence type="ECO:0000256" key="12">
    <source>
        <dbReference type="ARBA" id="ARBA00023136"/>
    </source>
</evidence>
<evidence type="ECO:0000256" key="1">
    <source>
        <dbReference type="ARBA" id="ARBA00004651"/>
    </source>
</evidence>
<evidence type="ECO:0000256" key="14">
    <source>
        <dbReference type="ARBA" id="ARBA00023264"/>
    </source>
</evidence>
<reference evidence="16 17" key="1">
    <citation type="submission" date="2021-03" db="EMBL/GenBank/DDBJ databases">
        <title>Fibrella sp. HMF5405 genome sequencing and assembly.</title>
        <authorList>
            <person name="Kang H."/>
            <person name="Kim H."/>
            <person name="Bae S."/>
            <person name="Joh K."/>
        </authorList>
    </citation>
    <scope>NUCLEOTIDE SEQUENCE [LARGE SCALE GENOMIC DNA]</scope>
    <source>
        <strain evidence="16 17">HMF5405</strain>
    </source>
</reference>
<dbReference type="Pfam" id="PF01219">
    <property type="entry name" value="DAGK_prokar"/>
    <property type="match status" value="1"/>
</dbReference>
<dbReference type="InterPro" id="IPR036945">
    <property type="entry name" value="DAGK_sf"/>
</dbReference>
<organism evidence="16 17">
    <name type="scientific">Fibrella forsythiae</name>
    <dbReference type="NCBI Taxonomy" id="2817061"/>
    <lineage>
        <taxon>Bacteria</taxon>
        <taxon>Pseudomonadati</taxon>
        <taxon>Bacteroidota</taxon>
        <taxon>Cytophagia</taxon>
        <taxon>Cytophagales</taxon>
        <taxon>Spirosomataceae</taxon>
        <taxon>Fibrella</taxon>
    </lineage>
</organism>
<evidence type="ECO:0000256" key="8">
    <source>
        <dbReference type="ARBA" id="ARBA00022777"/>
    </source>
</evidence>
<evidence type="ECO:0000256" key="10">
    <source>
        <dbReference type="ARBA" id="ARBA00022989"/>
    </source>
</evidence>
<keyword evidence="17" id="KW-1185">Reference proteome</keyword>
<keyword evidence="10 15" id="KW-1133">Transmembrane helix</keyword>
<keyword evidence="4" id="KW-0444">Lipid biosynthesis</keyword>
<evidence type="ECO:0000256" key="11">
    <source>
        <dbReference type="ARBA" id="ARBA00023098"/>
    </source>
</evidence>
<evidence type="ECO:0000256" key="4">
    <source>
        <dbReference type="ARBA" id="ARBA00022516"/>
    </source>
</evidence>
<evidence type="ECO:0000256" key="6">
    <source>
        <dbReference type="ARBA" id="ARBA00022692"/>
    </source>
</evidence>
<evidence type="ECO:0000256" key="9">
    <source>
        <dbReference type="ARBA" id="ARBA00022840"/>
    </source>
</evidence>
<gene>
    <name evidence="16" type="ORF">J2I46_27380</name>
</gene>
<evidence type="ECO:0000256" key="5">
    <source>
        <dbReference type="ARBA" id="ARBA00022679"/>
    </source>
</evidence>
<accession>A0ABS3JSH7</accession>
<dbReference type="Proteomes" id="UP000664628">
    <property type="component" value="Unassembled WGS sequence"/>
</dbReference>
<comment type="subcellular location">
    <subcellularLocation>
        <location evidence="1">Cell membrane</location>
        <topology evidence="1">Multi-pass membrane protein</topology>
    </subcellularLocation>
</comment>
<protein>
    <submittedName>
        <fullName evidence="16">Diacylglycerol kinase family protein</fullName>
    </submittedName>
</protein>
<dbReference type="InterPro" id="IPR033717">
    <property type="entry name" value="UDPK"/>
</dbReference>
<dbReference type="EMBL" id="JAFMYW010000011">
    <property type="protein sequence ID" value="MBO0952336.1"/>
    <property type="molecule type" value="Genomic_DNA"/>
</dbReference>
<proteinExistence type="inferred from homology"/>
<dbReference type="InterPro" id="IPR000829">
    <property type="entry name" value="DAGK"/>
</dbReference>
<evidence type="ECO:0000256" key="3">
    <source>
        <dbReference type="ARBA" id="ARBA00022475"/>
    </source>
</evidence>
<keyword evidence="9" id="KW-0067">ATP-binding</keyword>
<keyword evidence="5" id="KW-0808">Transferase</keyword>
<evidence type="ECO:0000256" key="15">
    <source>
        <dbReference type="SAM" id="Phobius"/>
    </source>
</evidence>
<keyword evidence="12 15" id="KW-0472">Membrane</keyword>